<keyword evidence="1" id="KW-0677">Repeat</keyword>
<feature type="repeat" description="ANK" evidence="3">
    <location>
        <begin position="245"/>
        <end position="280"/>
    </location>
</feature>
<dbReference type="PROSITE" id="PS50088">
    <property type="entry name" value="ANK_REPEAT"/>
    <property type="match status" value="3"/>
</dbReference>
<protein>
    <submittedName>
        <fullName evidence="4">Uncharacterized protein</fullName>
    </submittedName>
</protein>
<dbReference type="EMBL" id="CADCXV010000806">
    <property type="protein sequence ID" value="CAB0036038.1"/>
    <property type="molecule type" value="Genomic_DNA"/>
</dbReference>
<dbReference type="Gene3D" id="1.25.40.20">
    <property type="entry name" value="Ankyrin repeat-containing domain"/>
    <property type="match status" value="4"/>
</dbReference>
<evidence type="ECO:0000313" key="4">
    <source>
        <dbReference type="EMBL" id="CAB0036038.1"/>
    </source>
</evidence>
<evidence type="ECO:0000256" key="2">
    <source>
        <dbReference type="ARBA" id="ARBA00023043"/>
    </source>
</evidence>
<dbReference type="OrthoDB" id="9995210at2759"/>
<dbReference type="AlphaFoldDB" id="A0A6H5IHD0"/>
<reference evidence="4 5" key="1">
    <citation type="submission" date="2020-02" db="EMBL/GenBank/DDBJ databases">
        <authorList>
            <person name="Ferguson B K."/>
        </authorList>
    </citation>
    <scope>NUCLEOTIDE SEQUENCE [LARGE SCALE GENOMIC DNA]</scope>
</reference>
<accession>A0A6H5IHD0</accession>
<evidence type="ECO:0000256" key="1">
    <source>
        <dbReference type="ARBA" id="ARBA00022737"/>
    </source>
</evidence>
<dbReference type="InterPro" id="IPR036770">
    <property type="entry name" value="Ankyrin_rpt-contain_sf"/>
</dbReference>
<dbReference type="InterPro" id="IPR002110">
    <property type="entry name" value="Ankyrin_rpt"/>
</dbReference>
<dbReference type="Proteomes" id="UP000479190">
    <property type="component" value="Unassembled WGS sequence"/>
</dbReference>
<evidence type="ECO:0000313" key="5">
    <source>
        <dbReference type="Proteomes" id="UP000479190"/>
    </source>
</evidence>
<feature type="repeat" description="ANK" evidence="3">
    <location>
        <begin position="325"/>
        <end position="357"/>
    </location>
</feature>
<proteinExistence type="predicted"/>
<keyword evidence="5" id="KW-1185">Reference proteome</keyword>
<evidence type="ECO:0000256" key="3">
    <source>
        <dbReference type="PROSITE-ProRule" id="PRU00023"/>
    </source>
</evidence>
<name>A0A6H5IHD0_9HYME</name>
<dbReference type="SMART" id="SM00248">
    <property type="entry name" value="ANK"/>
    <property type="match status" value="6"/>
</dbReference>
<dbReference type="Pfam" id="PF13637">
    <property type="entry name" value="Ank_4"/>
    <property type="match status" value="1"/>
</dbReference>
<dbReference type="PROSITE" id="PS50297">
    <property type="entry name" value="ANK_REP_REGION"/>
    <property type="match status" value="3"/>
</dbReference>
<feature type="repeat" description="ANK" evidence="3">
    <location>
        <begin position="171"/>
        <end position="206"/>
    </location>
</feature>
<dbReference type="PANTHER" id="PTHR24178">
    <property type="entry name" value="MOLTING PROTEIN MLT-4"/>
    <property type="match status" value="1"/>
</dbReference>
<organism evidence="4 5">
    <name type="scientific">Trichogramma brassicae</name>
    <dbReference type="NCBI Taxonomy" id="86971"/>
    <lineage>
        <taxon>Eukaryota</taxon>
        <taxon>Metazoa</taxon>
        <taxon>Ecdysozoa</taxon>
        <taxon>Arthropoda</taxon>
        <taxon>Hexapoda</taxon>
        <taxon>Insecta</taxon>
        <taxon>Pterygota</taxon>
        <taxon>Neoptera</taxon>
        <taxon>Endopterygota</taxon>
        <taxon>Hymenoptera</taxon>
        <taxon>Apocrita</taxon>
        <taxon>Proctotrupomorpha</taxon>
        <taxon>Chalcidoidea</taxon>
        <taxon>Trichogrammatidae</taxon>
        <taxon>Trichogramma</taxon>
    </lineage>
</organism>
<dbReference type="PANTHER" id="PTHR24178:SF41">
    <property type="entry name" value="ANKYRIN-2 ISOFORM X1"/>
    <property type="match status" value="1"/>
</dbReference>
<dbReference type="Pfam" id="PF12796">
    <property type="entry name" value="Ank_2"/>
    <property type="match status" value="1"/>
</dbReference>
<gene>
    <name evidence="4" type="ORF">TBRA_LOCUS7920</name>
</gene>
<keyword evidence="2 3" id="KW-0040">ANK repeat</keyword>
<dbReference type="SUPFAM" id="SSF48403">
    <property type="entry name" value="Ankyrin repeat"/>
    <property type="match status" value="1"/>
</dbReference>
<sequence length="791" mass="89286">MMQIQDSPMIQQVREELRGVNFEIREDRLDFLRRIYPLLHHWEGMYPNLRHIIPDGGIELLLSDSVNYFDGNRDYTGTVFIAFVALTGYKEGFQLDSDGKPSLHRITPVHLAVKRSARTHIDWLLRIYDNVNYTDEDGYSHFHAACQFGCFDAVKSFLELGQDPDCAVKKTGDSPLHLALHLYAELGNAILRLLLENGANPNSANKEGITPLHAILKRSGNIMRDFFEMNDFLQRTVHIDAQDKLGNAPLHVALNTANPEVKEIVEYLLRRGANPNLANGKGLTPLHIICKRGEGMMFGDYLVELFFGINDERHQTVKNDARDKSGNTPLHVALRYGNRKAAELLLRRGADPNLTNGEGLTPVQIIFKRPFDSEGHMMQGFGRVSAKESRDFDLDLLRLLFEISAEMKKPVRVNARDKFGQTPLQWAVVNFLPHAFDTLLIRGANLSSFVFPTESDFDKRFKPKDNSSFEINLKLRLASGALAIVERLEKEGHKLDQSNAMTIMKLFAKYELFEKSADPETNWHGNGIFTLLAQRIEVIPGRLTLYDLILHPEEAETMLTYTDYFELAQSREFQFLPEGPREACALHMCETMARGFFRRCALDSLMKLTRHRLSAECCDKFNANQTNEDLYNICLAAKGRRSLWRRNIAYTCIFSIRTFDQLQLTSNSFGANPTCSAAVTSRSRRVDVGTSADAEVAHATQSRKRKNTEEIMDVIESVTEEEELIQGKYTKGDVLYDVMHIVMQNFTTSELGKAALVCNSRNRTVRIVGAAAVAAAAAAATHVITSTPLSE</sequence>